<dbReference type="GO" id="GO:0042597">
    <property type="term" value="C:periplasmic space"/>
    <property type="evidence" value="ECO:0007669"/>
    <property type="project" value="UniProtKB-SubCell"/>
</dbReference>
<dbReference type="InterPro" id="IPR001188">
    <property type="entry name" value="Sperm_putr-bd"/>
</dbReference>
<evidence type="ECO:0000256" key="2">
    <source>
        <dbReference type="ARBA" id="ARBA00022448"/>
    </source>
</evidence>
<protein>
    <submittedName>
        <fullName evidence="5">Spermidine/putrescine-binding periplasmic protein</fullName>
    </submittedName>
</protein>
<dbReference type="KEGG" id="ahk:NCTC10172_00181"/>
<evidence type="ECO:0000256" key="1">
    <source>
        <dbReference type="ARBA" id="ARBA00004418"/>
    </source>
</evidence>
<keyword evidence="3" id="KW-0732">Signal</keyword>
<dbReference type="InterPro" id="IPR006059">
    <property type="entry name" value="SBP"/>
</dbReference>
<keyword evidence="6" id="KW-1185">Reference proteome</keyword>
<dbReference type="Gene3D" id="3.40.190.10">
    <property type="entry name" value="Periplasmic binding protein-like II"/>
    <property type="match status" value="2"/>
</dbReference>
<dbReference type="SUPFAM" id="SSF53850">
    <property type="entry name" value="Periplasmic binding protein-like II"/>
    <property type="match status" value="1"/>
</dbReference>
<proteinExistence type="predicted"/>
<dbReference type="PRINTS" id="PR00909">
    <property type="entry name" value="SPERMDNBNDNG"/>
</dbReference>
<dbReference type="EMBL" id="LR215050">
    <property type="protein sequence ID" value="VEU82174.1"/>
    <property type="molecule type" value="Genomic_DNA"/>
</dbReference>
<comment type="subcellular location">
    <subcellularLocation>
        <location evidence="1">Periplasm</location>
    </subcellularLocation>
</comment>
<evidence type="ECO:0000256" key="3">
    <source>
        <dbReference type="ARBA" id="ARBA00022729"/>
    </source>
</evidence>
<organism evidence="5 6">
    <name type="scientific">Acholeplasma hippikon</name>
    <dbReference type="NCBI Taxonomy" id="264636"/>
    <lineage>
        <taxon>Bacteria</taxon>
        <taxon>Bacillati</taxon>
        <taxon>Mycoplasmatota</taxon>
        <taxon>Mollicutes</taxon>
        <taxon>Acholeplasmatales</taxon>
        <taxon>Acholeplasmataceae</taxon>
        <taxon>Acholeplasma</taxon>
    </lineage>
</organism>
<evidence type="ECO:0000313" key="6">
    <source>
        <dbReference type="Proteomes" id="UP000290909"/>
    </source>
</evidence>
<dbReference type="PANTHER" id="PTHR30222">
    <property type="entry name" value="SPERMIDINE/PUTRESCINE-BINDING PERIPLASMIC PROTEIN"/>
    <property type="match status" value="1"/>
</dbReference>
<keyword evidence="2" id="KW-0813">Transport</keyword>
<sequence>MKKILVAMLLVLSTLVLTACGGNKLVIYLPNEYIADGIVEAFEKETGIKVDIRTFDSNEIALTQARINKYDLIIPSDYAIEEFAAEGLIQELDWSKIEFDQALFSTSLKNILEQMDEEGFDFLKYSMPYYWGTFGFLYKNEKFTKEEVETAGWSMFQNQSITKMIYDSPRDAFMTALYSLNPVVKMADATEQDVVRAKDWLIAAKGANTVLKSDEILDEASGGSMPYDIAMVYSGDAVYLLQETEGYSFAIPENTNVFIDGFVIPSNARNVDWAYEFINFMSTYDVMLENTSWIGYSPVRQDVLEALLADEEFTYDERIEYAFDIDVTAFNYEFYRFNNDLKKWIDDNYDLFTFAK</sequence>
<dbReference type="PANTHER" id="PTHR30222:SF17">
    <property type="entry name" value="SPERMIDINE_PUTRESCINE-BINDING PERIPLASMIC PROTEIN"/>
    <property type="match status" value="1"/>
</dbReference>
<reference evidence="5 6" key="1">
    <citation type="submission" date="2019-01" db="EMBL/GenBank/DDBJ databases">
        <authorList>
            <consortium name="Pathogen Informatics"/>
        </authorList>
    </citation>
    <scope>NUCLEOTIDE SEQUENCE [LARGE SCALE GENOMIC DNA]</scope>
    <source>
        <strain evidence="5 6">NCTC10172</strain>
    </source>
</reference>
<dbReference type="AlphaFoldDB" id="A0A449BI93"/>
<dbReference type="Pfam" id="PF13416">
    <property type="entry name" value="SBP_bac_8"/>
    <property type="match status" value="1"/>
</dbReference>
<dbReference type="Proteomes" id="UP000290909">
    <property type="component" value="Chromosome"/>
</dbReference>
<dbReference type="GO" id="GO:0019808">
    <property type="term" value="F:polyamine binding"/>
    <property type="evidence" value="ECO:0007669"/>
    <property type="project" value="InterPro"/>
</dbReference>
<accession>A0A449BI93</accession>
<name>A0A449BI93_9MOLU</name>
<dbReference type="GO" id="GO:0015846">
    <property type="term" value="P:polyamine transport"/>
    <property type="evidence" value="ECO:0007669"/>
    <property type="project" value="InterPro"/>
</dbReference>
<dbReference type="PROSITE" id="PS51257">
    <property type="entry name" value="PROKAR_LIPOPROTEIN"/>
    <property type="match status" value="1"/>
</dbReference>
<evidence type="ECO:0000313" key="5">
    <source>
        <dbReference type="EMBL" id="VEU82174.1"/>
    </source>
</evidence>
<gene>
    <name evidence="5" type="primary">potD</name>
    <name evidence="5" type="ORF">NCTC10172_00181</name>
</gene>
<evidence type="ECO:0000256" key="4">
    <source>
        <dbReference type="ARBA" id="ARBA00022764"/>
    </source>
</evidence>
<dbReference type="STRING" id="1408416.GCA_000702765_00736"/>
<dbReference type="RefSeq" id="WP_035369043.1">
    <property type="nucleotide sequence ID" value="NZ_LR215050.1"/>
</dbReference>
<keyword evidence="4" id="KW-0574">Periplasm</keyword>